<reference evidence="2 3" key="1">
    <citation type="submission" date="2019-06" db="EMBL/GenBank/DDBJ databases">
        <title>Genome Sequence of the Brown Rot Fungal Pathogen Monilinia fructicola.</title>
        <authorList>
            <person name="De Miccolis Angelini R.M."/>
            <person name="Landi L."/>
            <person name="Abate D."/>
            <person name="Pollastro S."/>
            <person name="Romanazzi G."/>
            <person name="Faretra F."/>
        </authorList>
    </citation>
    <scope>NUCLEOTIDE SEQUENCE [LARGE SCALE GENOMIC DNA]</scope>
    <source>
        <strain evidence="2 3">Mfrc123</strain>
    </source>
</reference>
<sequence length="284" mass="32373">MLHVGTPPSRDSSIYILCGISFVEDIILQCTFALHTFYHHHHHHHISKASRLAFLHIPFFYSHCYLRSPWRIPCLLGSLPALAFNLYTLFLLHRARSSISVLHALTHVHITHRLPLPESRIYFEISSDDLASRTLQTANRKPQASSFSSVCLRLYCYDRYLSGSALSFHRRFNFLYQSIHQASKQSIPYPPPRTTKPEAQNASSANSPRRRPSLSTLQPPSQKPVPGPGQVSLSARIAASKRDRKRIVKSIERAREGRMARNQGMSGGRMWEEQIYPPIGGWLI</sequence>
<dbReference type="Proteomes" id="UP000322873">
    <property type="component" value="Unassembled WGS sequence"/>
</dbReference>
<name>A0A5M9JF88_MONFR</name>
<dbReference type="EMBL" id="VICG01000012">
    <property type="protein sequence ID" value="KAA8566599.1"/>
    <property type="molecule type" value="Genomic_DNA"/>
</dbReference>
<accession>A0A5M9JF88</accession>
<proteinExistence type="predicted"/>
<evidence type="ECO:0000313" key="3">
    <source>
        <dbReference type="Proteomes" id="UP000322873"/>
    </source>
</evidence>
<evidence type="ECO:0000313" key="2">
    <source>
        <dbReference type="EMBL" id="KAA8566599.1"/>
    </source>
</evidence>
<comment type="caution">
    <text evidence="2">The sequence shown here is derived from an EMBL/GenBank/DDBJ whole genome shotgun (WGS) entry which is preliminary data.</text>
</comment>
<feature type="region of interest" description="Disordered" evidence="1">
    <location>
        <begin position="184"/>
        <end position="233"/>
    </location>
</feature>
<evidence type="ECO:0000256" key="1">
    <source>
        <dbReference type="SAM" id="MobiDB-lite"/>
    </source>
</evidence>
<keyword evidence="3" id="KW-1185">Reference proteome</keyword>
<gene>
    <name evidence="2" type="ORF">EYC84_009145</name>
</gene>
<organism evidence="2 3">
    <name type="scientific">Monilinia fructicola</name>
    <name type="common">Brown rot fungus</name>
    <name type="synonym">Ciboria fructicola</name>
    <dbReference type="NCBI Taxonomy" id="38448"/>
    <lineage>
        <taxon>Eukaryota</taxon>
        <taxon>Fungi</taxon>
        <taxon>Dikarya</taxon>
        <taxon>Ascomycota</taxon>
        <taxon>Pezizomycotina</taxon>
        <taxon>Leotiomycetes</taxon>
        <taxon>Helotiales</taxon>
        <taxon>Sclerotiniaceae</taxon>
        <taxon>Monilinia</taxon>
    </lineage>
</organism>
<protein>
    <submittedName>
        <fullName evidence="2">Uncharacterized protein</fullName>
    </submittedName>
</protein>
<dbReference type="AlphaFoldDB" id="A0A5M9JF88"/>